<comment type="function">
    <text evidence="1">Component of the EKC/KEOPS complex that is required for the formation of a threonylcarbamoyl group on adenosine at position 37 (t(6)A37) in tRNAs that read codons beginning with adenine. The complex is probably involved in the transfer of the threonylcarbamoyl moiety of threonylcarbamoyl-AMP (TC-AMP) to the N6 group of A37. BUD32 has ATPase activity in the context of the EKC/KEOPS complex and likely plays a supporting role to the catalytic subunit KAE1. The EKC/KEOPS complex also promotes both telomere uncapping and telomere elongation. The complex is required for efficient recruitment of transcriptional coactivators.</text>
</comment>
<dbReference type="PROSITE" id="PS00109">
    <property type="entry name" value="PROTEIN_KINASE_TYR"/>
    <property type="match status" value="1"/>
</dbReference>
<comment type="subunit">
    <text evidence="2">Component of the EKC/KEOPS complex composed of at least BUD32, CGI121, GON7, KAE1 and PCC1; the whole complex dimerizes.</text>
</comment>
<protein>
    <recommendedName>
        <fullName evidence="5">EKC/KEOPS complex subunit BUD32</fullName>
        <ecNumber evidence="3">2.7.11.1</ecNumber>
    </recommendedName>
    <alternativeName>
        <fullName evidence="6 7">Atypical Serine/threonine protein kinase BUD32</fullName>
    </alternativeName>
    <alternativeName>
        <fullName evidence="4">EKC/KEOPS complex subunit bud32</fullName>
    </alternativeName>
</protein>
<reference evidence="12 13" key="1">
    <citation type="submission" date="2023-08" db="EMBL/GenBank/DDBJ databases">
        <authorList>
            <person name="Palmer J.M."/>
        </authorList>
    </citation>
    <scope>NUCLEOTIDE SEQUENCE [LARGE SCALE GENOMIC DNA]</scope>
    <source>
        <strain evidence="12 13">TWF481</strain>
    </source>
</reference>
<sequence length="656" mass="74558">MSPCKLQWLLDKLDPIVANGAIETWHPPYLPGSSVNEQKNKESGPNLVSSPASPRPNRHFSFPQSKLREIFETELNDHKVFHGLLFPTCECNLCNCAKSGAIFNINVIPESSTEGKLPISYLQKQILDSYLQSFFWLIKNRIPWYILYLIHNQSKDIPNASAMYSLKRFDLGVLGVDRRDYCRIKSSTTGVEFVLRFNDQDDTTERPGGTELKTNILRGKIHETLLSSHPQYFMKDIFSQPRTVHILEENDSLPILADVAILNRGGTDGADGHHSPGEALIVFVGIEGHGSSVHESFFQPQYKARAEGEDTTFGTPTYRPFVVKVFKELSQGVREWWVVNKAVKRAPKAHRPSVLAPLSAFFCRGRFCIVYPRAICSLEQYLTITLKQARPQIQIPIEKLWHEVGKLAKTLVSLHKKRCFHLDLTLANLMVMPHGYLTVADFGEMGIPKSKVPSVLKQLQIPDLELYKKDLHGTTFGDPPARTFSDRTGLRGNPQRSEAEKTKQLLNTCKSHDLYSFGQICFEAAMYTILGIERPRLYRSLRLEHEDTSLLQRALYRTCKDGRSVEIKKTVDDLLNELARSKEYEKKIDGRGLSRIIRNLFDTNPEARIKEGPKLAARIFQCLMQHSNQRCLINQCEDEDEDAPGTPRTFAAKSKM</sequence>
<keyword evidence="13" id="KW-1185">Reference proteome</keyword>
<dbReference type="InterPro" id="IPR000719">
    <property type="entry name" value="Prot_kinase_dom"/>
</dbReference>
<evidence type="ECO:0000313" key="12">
    <source>
        <dbReference type="EMBL" id="KAK6512286.1"/>
    </source>
</evidence>
<accession>A0AAV9WPX1</accession>
<feature type="domain" description="Protein kinase" evidence="11">
    <location>
        <begin position="283"/>
        <end position="620"/>
    </location>
</feature>
<dbReference type="SMART" id="SM00220">
    <property type="entry name" value="S_TKc"/>
    <property type="match status" value="1"/>
</dbReference>
<evidence type="ECO:0000256" key="7">
    <source>
        <dbReference type="ARBA" id="ARBA00033194"/>
    </source>
</evidence>
<dbReference type="GO" id="GO:0004674">
    <property type="term" value="F:protein serine/threonine kinase activity"/>
    <property type="evidence" value="ECO:0007669"/>
    <property type="project" value="UniProtKB-EC"/>
</dbReference>
<dbReference type="PROSITE" id="PS50011">
    <property type="entry name" value="PROTEIN_KINASE_DOM"/>
    <property type="match status" value="1"/>
</dbReference>
<gene>
    <name evidence="12" type="ORF">TWF481_001176</name>
</gene>
<dbReference type="EC" id="2.7.11.1" evidence="3"/>
<dbReference type="AlphaFoldDB" id="A0AAV9WPX1"/>
<evidence type="ECO:0000256" key="10">
    <source>
        <dbReference type="SAM" id="MobiDB-lite"/>
    </source>
</evidence>
<name>A0AAV9WPX1_9PEZI</name>
<evidence type="ECO:0000256" key="9">
    <source>
        <dbReference type="ARBA" id="ARBA00048679"/>
    </source>
</evidence>
<evidence type="ECO:0000313" key="13">
    <source>
        <dbReference type="Proteomes" id="UP001370758"/>
    </source>
</evidence>
<dbReference type="GO" id="GO:0005524">
    <property type="term" value="F:ATP binding"/>
    <property type="evidence" value="ECO:0007669"/>
    <property type="project" value="InterPro"/>
</dbReference>
<evidence type="ECO:0000256" key="1">
    <source>
        <dbReference type="ARBA" id="ARBA00003747"/>
    </source>
</evidence>
<dbReference type="InterPro" id="IPR011009">
    <property type="entry name" value="Kinase-like_dom_sf"/>
</dbReference>
<evidence type="ECO:0000256" key="6">
    <source>
        <dbReference type="ARBA" id="ARBA00030980"/>
    </source>
</evidence>
<evidence type="ECO:0000256" key="5">
    <source>
        <dbReference type="ARBA" id="ARBA00019973"/>
    </source>
</evidence>
<feature type="region of interest" description="Disordered" evidence="10">
    <location>
        <begin position="475"/>
        <end position="500"/>
    </location>
</feature>
<evidence type="ECO:0000256" key="2">
    <source>
        <dbReference type="ARBA" id="ARBA00011534"/>
    </source>
</evidence>
<evidence type="ECO:0000256" key="8">
    <source>
        <dbReference type="ARBA" id="ARBA00047899"/>
    </source>
</evidence>
<dbReference type="InterPro" id="IPR008266">
    <property type="entry name" value="Tyr_kinase_AS"/>
</dbReference>
<dbReference type="Proteomes" id="UP001370758">
    <property type="component" value="Unassembled WGS sequence"/>
</dbReference>
<comment type="catalytic activity">
    <reaction evidence="8">
        <text>L-threonyl-[protein] + ATP = O-phospho-L-threonyl-[protein] + ADP + H(+)</text>
        <dbReference type="Rhea" id="RHEA:46608"/>
        <dbReference type="Rhea" id="RHEA-COMP:11060"/>
        <dbReference type="Rhea" id="RHEA-COMP:11605"/>
        <dbReference type="ChEBI" id="CHEBI:15378"/>
        <dbReference type="ChEBI" id="CHEBI:30013"/>
        <dbReference type="ChEBI" id="CHEBI:30616"/>
        <dbReference type="ChEBI" id="CHEBI:61977"/>
        <dbReference type="ChEBI" id="CHEBI:456216"/>
        <dbReference type="EC" id="2.7.11.1"/>
    </reaction>
</comment>
<organism evidence="12 13">
    <name type="scientific">Arthrobotrys musiformis</name>
    <dbReference type="NCBI Taxonomy" id="47236"/>
    <lineage>
        <taxon>Eukaryota</taxon>
        <taxon>Fungi</taxon>
        <taxon>Dikarya</taxon>
        <taxon>Ascomycota</taxon>
        <taxon>Pezizomycotina</taxon>
        <taxon>Orbiliomycetes</taxon>
        <taxon>Orbiliales</taxon>
        <taxon>Orbiliaceae</taxon>
        <taxon>Arthrobotrys</taxon>
    </lineage>
</organism>
<evidence type="ECO:0000259" key="11">
    <source>
        <dbReference type="PROSITE" id="PS50011"/>
    </source>
</evidence>
<proteinExistence type="predicted"/>
<dbReference type="SUPFAM" id="SSF56112">
    <property type="entry name" value="Protein kinase-like (PK-like)"/>
    <property type="match status" value="1"/>
</dbReference>
<dbReference type="EMBL" id="JAVHJL010000001">
    <property type="protein sequence ID" value="KAK6512286.1"/>
    <property type="molecule type" value="Genomic_DNA"/>
</dbReference>
<comment type="catalytic activity">
    <reaction evidence="9">
        <text>L-seryl-[protein] + ATP = O-phospho-L-seryl-[protein] + ADP + H(+)</text>
        <dbReference type="Rhea" id="RHEA:17989"/>
        <dbReference type="Rhea" id="RHEA-COMP:9863"/>
        <dbReference type="Rhea" id="RHEA-COMP:11604"/>
        <dbReference type="ChEBI" id="CHEBI:15378"/>
        <dbReference type="ChEBI" id="CHEBI:29999"/>
        <dbReference type="ChEBI" id="CHEBI:30616"/>
        <dbReference type="ChEBI" id="CHEBI:83421"/>
        <dbReference type="ChEBI" id="CHEBI:456216"/>
        <dbReference type="EC" id="2.7.11.1"/>
    </reaction>
</comment>
<dbReference type="Gene3D" id="1.10.510.10">
    <property type="entry name" value="Transferase(Phosphotransferase) domain 1"/>
    <property type="match status" value="1"/>
</dbReference>
<evidence type="ECO:0000256" key="4">
    <source>
        <dbReference type="ARBA" id="ARBA00013948"/>
    </source>
</evidence>
<feature type="region of interest" description="Disordered" evidence="10">
    <location>
        <begin position="29"/>
        <end position="58"/>
    </location>
</feature>
<evidence type="ECO:0000256" key="3">
    <source>
        <dbReference type="ARBA" id="ARBA00012513"/>
    </source>
</evidence>
<comment type="caution">
    <text evidence="12">The sequence shown here is derived from an EMBL/GenBank/DDBJ whole genome shotgun (WGS) entry which is preliminary data.</text>
</comment>